<organism evidence="6 7">
    <name type="scientific">Cellulomonas alba</name>
    <dbReference type="NCBI Taxonomy" id="3053467"/>
    <lineage>
        <taxon>Bacteria</taxon>
        <taxon>Bacillati</taxon>
        <taxon>Actinomycetota</taxon>
        <taxon>Actinomycetes</taxon>
        <taxon>Micrococcales</taxon>
        <taxon>Cellulomonadaceae</taxon>
        <taxon>Cellulomonas</taxon>
    </lineage>
</organism>
<dbReference type="InterPro" id="IPR009057">
    <property type="entry name" value="Homeodomain-like_sf"/>
</dbReference>
<evidence type="ECO:0000313" key="7">
    <source>
        <dbReference type="Proteomes" id="UP001529338"/>
    </source>
</evidence>
<dbReference type="SUPFAM" id="SSF46689">
    <property type="entry name" value="Homeodomain-like"/>
    <property type="match status" value="1"/>
</dbReference>
<protein>
    <submittedName>
        <fullName evidence="6">TetR/AcrR family transcriptional regulator</fullName>
    </submittedName>
</protein>
<dbReference type="PROSITE" id="PS50977">
    <property type="entry name" value="HTH_TETR_2"/>
    <property type="match status" value="1"/>
</dbReference>
<dbReference type="Proteomes" id="UP001529338">
    <property type="component" value="Unassembled WGS sequence"/>
</dbReference>
<dbReference type="InterPro" id="IPR011075">
    <property type="entry name" value="TetR_C"/>
</dbReference>
<dbReference type="Pfam" id="PF16925">
    <property type="entry name" value="TetR_C_13"/>
    <property type="match status" value="1"/>
</dbReference>
<proteinExistence type="predicted"/>
<keyword evidence="7" id="KW-1185">Reference proteome</keyword>
<dbReference type="SUPFAM" id="SSF48498">
    <property type="entry name" value="Tetracyclin repressor-like, C-terminal domain"/>
    <property type="match status" value="1"/>
</dbReference>
<evidence type="ECO:0000313" key="6">
    <source>
        <dbReference type="EMBL" id="MDM7853557.1"/>
    </source>
</evidence>
<dbReference type="EMBL" id="JAUCGQ010000001">
    <property type="protein sequence ID" value="MDM7853557.1"/>
    <property type="molecule type" value="Genomic_DNA"/>
</dbReference>
<name>A0ABT7SBJ5_9CELL</name>
<keyword evidence="2 4" id="KW-0238">DNA-binding</keyword>
<evidence type="ECO:0000259" key="5">
    <source>
        <dbReference type="PROSITE" id="PS50977"/>
    </source>
</evidence>
<accession>A0ABT7SBJ5</accession>
<dbReference type="RefSeq" id="WP_289453080.1">
    <property type="nucleotide sequence ID" value="NZ_JAUCGQ010000001.1"/>
</dbReference>
<evidence type="ECO:0000256" key="1">
    <source>
        <dbReference type="ARBA" id="ARBA00023015"/>
    </source>
</evidence>
<dbReference type="Gene3D" id="1.10.10.60">
    <property type="entry name" value="Homeodomain-like"/>
    <property type="match status" value="1"/>
</dbReference>
<comment type="caution">
    <text evidence="6">The sequence shown here is derived from an EMBL/GenBank/DDBJ whole genome shotgun (WGS) entry which is preliminary data.</text>
</comment>
<dbReference type="InterPro" id="IPR036271">
    <property type="entry name" value="Tet_transcr_reg_TetR-rel_C_sf"/>
</dbReference>
<evidence type="ECO:0000256" key="3">
    <source>
        <dbReference type="ARBA" id="ARBA00023163"/>
    </source>
</evidence>
<dbReference type="PANTHER" id="PTHR47506:SF6">
    <property type="entry name" value="HTH-TYPE TRANSCRIPTIONAL REPRESSOR NEMR"/>
    <property type="match status" value="1"/>
</dbReference>
<evidence type="ECO:0000256" key="4">
    <source>
        <dbReference type="PROSITE-ProRule" id="PRU00335"/>
    </source>
</evidence>
<dbReference type="InterPro" id="IPR001647">
    <property type="entry name" value="HTH_TetR"/>
</dbReference>
<evidence type="ECO:0000256" key="2">
    <source>
        <dbReference type="ARBA" id="ARBA00023125"/>
    </source>
</evidence>
<keyword evidence="1" id="KW-0805">Transcription regulation</keyword>
<dbReference type="Gene3D" id="1.10.357.10">
    <property type="entry name" value="Tetracycline Repressor, domain 2"/>
    <property type="match status" value="1"/>
</dbReference>
<reference evidence="6 7" key="1">
    <citation type="submission" date="2023-06" db="EMBL/GenBank/DDBJ databases">
        <title>Cellulomonas sp. MW4 Whole genome sequence.</title>
        <authorList>
            <person name="Park S."/>
        </authorList>
    </citation>
    <scope>NUCLEOTIDE SEQUENCE [LARGE SCALE GENOMIC DNA]</scope>
    <source>
        <strain evidence="6 7">MW4</strain>
    </source>
</reference>
<gene>
    <name evidence="6" type="ORF">QRT04_01320</name>
</gene>
<dbReference type="PANTHER" id="PTHR47506">
    <property type="entry name" value="TRANSCRIPTIONAL REGULATORY PROTEIN"/>
    <property type="match status" value="1"/>
</dbReference>
<feature type="domain" description="HTH tetR-type" evidence="5">
    <location>
        <begin position="18"/>
        <end position="78"/>
    </location>
</feature>
<feature type="DNA-binding region" description="H-T-H motif" evidence="4">
    <location>
        <begin position="41"/>
        <end position="60"/>
    </location>
</feature>
<sequence>MESHPILVHADGRRARGDRSRRAVLDHAVHLASTHGLDGLSFGLLAGSAPVNKSGIAGLFGSKEGLQLAVVEQARQVFLAAVVEPAREAERGLPRLWALCERWLAYSRDRVFAGGCFFRAASAELDAAGPSAVRDVVVDAIADWHGYLTHQAEVAVALGQLDVGTDVDQLMFELRAFLEAADDASVLLGDDRAYARAETAARAALVARGASGI</sequence>
<keyword evidence="3" id="KW-0804">Transcription</keyword>